<evidence type="ECO:0000256" key="1">
    <source>
        <dbReference type="ARBA" id="ARBA00022723"/>
    </source>
</evidence>
<protein>
    <submittedName>
        <fullName evidence="4">Sulfite exporter TauE/SafE family protein</fullName>
    </submittedName>
</protein>
<dbReference type="PANTHER" id="PTHR42208">
    <property type="entry name" value="HEAVY METAL TRANSPORTER-RELATED"/>
    <property type="match status" value="1"/>
</dbReference>
<dbReference type="EMBL" id="JAGFNZ010000001">
    <property type="protein sequence ID" value="MBW7571465.1"/>
    <property type="molecule type" value="Genomic_DNA"/>
</dbReference>
<reference evidence="4 5" key="1">
    <citation type="submission" date="2021-03" db="EMBL/GenBank/DDBJ databases">
        <title>Caproiciproducens sp. nov. isolated from feces of cow.</title>
        <authorList>
            <person name="Choi J.-Y."/>
        </authorList>
    </citation>
    <scope>NUCLEOTIDE SEQUENCE [LARGE SCALE GENOMIC DNA]</scope>
    <source>
        <strain evidence="4 5">AGMB10547</strain>
    </source>
</reference>
<dbReference type="RefSeq" id="WP_219963876.1">
    <property type="nucleotide sequence ID" value="NZ_JAGFNZ010000001.1"/>
</dbReference>
<feature type="transmembrane region" description="Helical" evidence="2">
    <location>
        <begin position="328"/>
        <end position="351"/>
    </location>
</feature>
<feature type="transmembrane region" description="Helical" evidence="2">
    <location>
        <begin position="213"/>
        <end position="236"/>
    </location>
</feature>
<feature type="transmembrane region" description="Helical" evidence="2">
    <location>
        <begin position="288"/>
        <end position="316"/>
    </location>
</feature>
<keyword evidence="1" id="KW-0479">Metal-binding</keyword>
<dbReference type="InterPro" id="IPR036163">
    <property type="entry name" value="HMA_dom_sf"/>
</dbReference>
<evidence type="ECO:0000256" key="2">
    <source>
        <dbReference type="SAM" id="Phobius"/>
    </source>
</evidence>
<dbReference type="InterPro" id="IPR017969">
    <property type="entry name" value="Heavy-metal-associated_CS"/>
</dbReference>
<comment type="caution">
    <text evidence="4">The sequence shown here is derived from an EMBL/GenBank/DDBJ whole genome shotgun (WGS) entry which is preliminary data.</text>
</comment>
<dbReference type="InterPro" id="IPR006121">
    <property type="entry name" value="HMA_dom"/>
</dbReference>
<dbReference type="Gene3D" id="2.60.40.420">
    <property type="entry name" value="Cupredoxins - blue copper proteins"/>
    <property type="match status" value="2"/>
</dbReference>
<dbReference type="Pfam" id="PF13386">
    <property type="entry name" value="DsbD_2"/>
    <property type="match status" value="1"/>
</dbReference>
<sequence length="622" mass="66053">MERKLAQKTLNIDGMTCANCALKIESTLGGLSGVEKASASYGSGTATVVYDPEIISLSKIIEEIEKLDYHVIDGQTPKSGNQESAVKEKPEGMADKKFVSQLIGIGLLLFAGYLIIQNTVGLNFIPEVSQNMGYGILFVVGLITSLHCVAMCGGINLSQCVSYRYGENETGKWAKLKPSLMYNAGRVLSYTVVGGVVGGLGSVVSFSGTAKGIVAILSGVFMVIMGLNMLDLFPWLRRFVPRMPKFVGSKIYRNQGKRGPFYVGLLNGLMPCGPLQAMQIYALGTGSILAGALSMFVFSLGTVPLMFGFGALSSFLSSKFTHKMMKASAVLVMLLGIVMLNRGFALSGIGFPGVSASAAGADNVARIENNVQTVSTTLQSGSYSPLVVQKGVPVKWTIKADADSLNGCNRTITIPQYNLTKTLEPGDNEIEFTPQETGNITYTCWMGMIRSNITVVDDLANINPQDVRQDSNPLSGALSAGGCCGNTPARFANGGVPTDSIGVAKISGKEQEVTVKVDDQGYTPAVVVLQKGIPARIKFDTARLNSCNYLVAFPEYGGQLDLNSDKETPLITPVQDFTFQCGMGMLHGYVKVVDDLSKADLDAIKAEVQNYVPASGGSGCCG</sequence>
<evidence type="ECO:0000259" key="3">
    <source>
        <dbReference type="PROSITE" id="PS50846"/>
    </source>
</evidence>
<dbReference type="Gene3D" id="3.30.70.100">
    <property type="match status" value="1"/>
</dbReference>
<dbReference type="SUPFAM" id="SSF55008">
    <property type="entry name" value="HMA, heavy metal-associated domain"/>
    <property type="match status" value="1"/>
</dbReference>
<evidence type="ECO:0000313" key="5">
    <source>
        <dbReference type="Proteomes" id="UP000719942"/>
    </source>
</evidence>
<keyword evidence="5" id="KW-1185">Reference proteome</keyword>
<feature type="transmembrane region" description="Helical" evidence="2">
    <location>
        <begin position="136"/>
        <end position="157"/>
    </location>
</feature>
<feature type="domain" description="HMA" evidence="3">
    <location>
        <begin position="6"/>
        <end position="72"/>
    </location>
</feature>
<organism evidence="4 5">
    <name type="scientific">Caproiciproducens faecalis</name>
    <dbReference type="NCBI Taxonomy" id="2820301"/>
    <lineage>
        <taxon>Bacteria</taxon>
        <taxon>Bacillati</taxon>
        <taxon>Bacillota</taxon>
        <taxon>Clostridia</taxon>
        <taxon>Eubacteriales</taxon>
        <taxon>Acutalibacteraceae</taxon>
        <taxon>Caproiciproducens</taxon>
    </lineage>
</organism>
<keyword evidence="2" id="KW-0812">Transmembrane</keyword>
<feature type="transmembrane region" description="Helical" evidence="2">
    <location>
        <begin position="98"/>
        <end position="116"/>
    </location>
</feature>
<dbReference type="InterPro" id="IPR039447">
    <property type="entry name" value="UreH-like_TM_dom"/>
</dbReference>
<keyword evidence="2" id="KW-1133">Transmembrane helix</keyword>
<dbReference type="Pfam" id="PF00403">
    <property type="entry name" value="HMA"/>
    <property type="match status" value="1"/>
</dbReference>
<dbReference type="Proteomes" id="UP000719942">
    <property type="component" value="Unassembled WGS sequence"/>
</dbReference>
<feature type="transmembrane region" description="Helical" evidence="2">
    <location>
        <begin position="261"/>
        <end position="282"/>
    </location>
</feature>
<dbReference type="CDD" id="cd00371">
    <property type="entry name" value="HMA"/>
    <property type="match status" value="1"/>
</dbReference>
<dbReference type="InterPro" id="IPR008972">
    <property type="entry name" value="Cupredoxin"/>
</dbReference>
<dbReference type="PROSITE" id="PS01047">
    <property type="entry name" value="HMA_1"/>
    <property type="match status" value="1"/>
</dbReference>
<dbReference type="PANTHER" id="PTHR42208:SF1">
    <property type="entry name" value="HEAVY METAL TRANSPORTER"/>
    <property type="match status" value="1"/>
</dbReference>
<keyword evidence="2" id="KW-0472">Membrane</keyword>
<gene>
    <name evidence="4" type="ORF">J5W02_01450</name>
</gene>
<accession>A0ABS7DJK0</accession>
<dbReference type="SUPFAM" id="SSF49503">
    <property type="entry name" value="Cupredoxins"/>
    <property type="match status" value="1"/>
</dbReference>
<name>A0ABS7DJK0_9FIRM</name>
<proteinExistence type="predicted"/>
<evidence type="ECO:0000313" key="4">
    <source>
        <dbReference type="EMBL" id="MBW7571465.1"/>
    </source>
</evidence>
<feature type="transmembrane region" description="Helical" evidence="2">
    <location>
        <begin position="187"/>
        <end position="207"/>
    </location>
</feature>
<dbReference type="PROSITE" id="PS50846">
    <property type="entry name" value="HMA_2"/>
    <property type="match status" value="1"/>
</dbReference>